<protein>
    <submittedName>
        <fullName evidence="4">MBL fold metallo-hydrolase</fullName>
    </submittedName>
</protein>
<evidence type="ECO:0000313" key="4">
    <source>
        <dbReference type="EMBL" id="AYG01667.1"/>
    </source>
</evidence>
<dbReference type="CDD" id="cd07732">
    <property type="entry name" value="metallo-hydrolase-like_MBL-fold"/>
    <property type="match status" value="1"/>
</dbReference>
<dbReference type="InterPro" id="IPR001279">
    <property type="entry name" value="Metallo-B-lactamas"/>
</dbReference>
<keyword evidence="2" id="KW-0694">RNA-binding</keyword>
<dbReference type="Pfam" id="PF12706">
    <property type="entry name" value="Lactamase_B_2"/>
    <property type="match status" value="1"/>
</dbReference>
<dbReference type="Gene3D" id="3.40.50.10710">
    <property type="entry name" value="Metallo-hydrolase/oxidoreductase"/>
    <property type="match status" value="1"/>
</dbReference>
<dbReference type="SMART" id="SM00849">
    <property type="entry name" value="Lactamase_B"/>
    <property type="match status" value="1"/>
</dbReference>
<dbReference type="AlphaFoldDB" id="A0A387BKV2"/>
<keyword evidence="1" id="KW-0269">Exonuclease</keyword>
<name>A0A387BKV2_9LACT</name>
<dbReference type="EMBL" id="CP032627">
    <property type="protein sequence ID" value="AYG01667.1"/>
    <property type="molecule type" value="Genomic_DNA"/>
</dbReference>
<gene>
    <name evidence="4" type="ORF">D7I46_11745</name>
</gene>
<keyword evidence="1" id="KW-0540">Nuclease</keyword>
<reference evidence="4 5" key="1">
    <citation type="submission" date="2018-09" db="EMBL/GenBank/DDBJ databases">
        <title>Genome sequencing of strain 1JSPR-7.</title>
        <authorList>
            <person name="Heo J."/>
            <person name="Kim S.-J."/>
            <person name="Kwon S.-W."/>
        </authorList>
    </citation>
    <scope>NUCLEOTIDE SEQUENCE [LARGE SCALE GENOMIC DNA]</scope>
    <source>
        <strain evidence="4 5">1JSPR-7</strain>
    </source>
</reference>
<dbReference type="OrthoDB" id="9803916at2"/>
<dbReference type="PANTHER" id="PTHR43694">
    <property type="entry name" value="RIBONUCLEASE J"/>
    <property type="match status" value="1"/>
</dbReference>
<feature type="domain" description="Metallo-beta-lactamase" evidence="3">
    <location>
        <begin position="19"/>
        <end position="244"/>
    </location>
</feature>
<dbReference type="Gene3D" id="3.60.15.10">
    <property type="entry name" value="Ribonuclease Z/Hydroxyacylglutathione hydrolase-like"/>
    <property type="match status" value="1"/>
</dbReference>
<accession>A0A387BKV2</accession>
<evidence type="ECO:0000256" key="2">
    <source>
        <dbReference type="ARBA" id="ARBA00022884"/>
    </source>
</evidence>
<evidence type="ECO:0000259" key="3">
    <source>
        <dbReference type="SMART" id="SM00849"/>
    </source>
</evidence>
<dbReference type="KEGG" id="lact:D7I46_11745"/>
<dbReference type="SUPFAM" id="SSF56281">
    <property type="entry name" value="Metallo-hydrolase/oxidoreductase"/>
    <property type="match status" value="1"/>
</dbReference>
<dbReference type="GO" id="GO:0004527">
    <property type="term" value="F:exonuclease activity"/>
    <property type="evidence" value="ECO:0007669"/>
    <property type="project" value="UniProtKB-KW"/>
</dbReference>
<evidence type="ECO:0000256" key="1">
    <source>
        <dbReference type="ARBA" id="ARBA00022839"/>
    </source>
</evidence>
<evidence type="ECO:0000313" key="5">
    <source>
        <dbReference type="Proteomes" id="UP000269374"/>
    </source>
</evidence>
<sequence length="430" mass="48871">MEQKDKVEITFHAGVLTIGGTVVEVAYKDAHLFFDFGTEFRPELDLPDDKLETLLLHQLIPDLEGLYDERLNHVYQGESVRQFKHTAVFISHAHLDHTRMINYLDPSIPMYALEATASVVPALNKNGDFLIPSPFEAQNFTREMTGLKPYSKIQLGEIEVEIAPVDHDAYGAAGLIIRVAGKKIAYTGDLRLHGYDPQDTVEFCKRAFRADALIMEGVSISFPEREHDDEAIEIQSEQDLMTQMVKLINENPKRQLTFNGYPANLKRFSQIVKQSPREVVLNSEMATLLFEVFGQKVHYYTDENTVSTDKLDPQLEVPYQELLDDDEHYFWQVTAHFEQLQKGGLYIHSDATPLGDFDPAYAKFLALLAELDVTFVRLACSGHAIPDDLDKIISMIEPQLLLPIHSYHPEKLENPYGRRILPTRGQTVAL</sequence>
<dbReference type="InterPro" id="IPR042173">
    <property type="entry name" value="RNase_J_2"/>
</dbReference>
<keyword evidence="4" id="KW-0378">Hydrolase</keyword>
<dbReference type="RefSeq" id="WP_120773036.1">
    <property type="nucleotide sequence ID" value="NZ_CP032627.1"/>
</dbReference>
<dbReference type="PANTHER" id="PTHR43694:SF1">
    <property type="entry name" value="RIBONUCLEASE J"/>
    <property type="match status" value="1"/>
</dbReference>
<organism evidence="4 5">
    <name type="scientific">Lactococcus allomyrinae</name>
    <dbReference type="NCBI Taxonomy" id="2419773"/>
    <lineage>
        <taxon>Bacteria</taxon>
        <taxon>Bacillati</taxon>
        <taxon>Bacillota</taxon>
        <taxon>Bacilli</taxon>
        <taxon>Lactobacillales</taxon>
        <taxon>Streptococcaceae</taxon>
        <taxon>Lactococcus</taxon>
    </lineage>
</organism>
<dbReference type="GO" id="GO:0003723">
    <property type="term" value="F:RNA binding"/>
    <property type="evidence" value="ECO:0007669"/>
    <property type="project" value="UniProtKB-KW"/>
</dbReference>
<keyword evidence="5" id="KW-1185">Reference proteome</keyword>
<dbReference type="InterPro" id="IPR036866">
    <property type="entry name" value="RibonucZ/Hydroxyglut_hydro"/>
</dbReference>
<dbReference type="Proteomes" id="UP000269374">
    <property type="component" value="Chromosome"/>
</dbReference>
<proteinExistence type="predicted"/>